<comment type="similarity">
    <text evidence="7">Belongs to the AB hydrolase superfamily. MetX family.</text>
</comment>
<sequence>MTNLQSVSSPSIHSEDRAHEADHPTSTVAKFGVEQPLKLDCGIDLAPIQIAYQTYGELNADRSNAILICHALTLDQHVANVHPLTGKAGWWEIMVGPGRPLDTDKYFIICSNVIGGCMGSTGPASTNPATGKAWGLDFPLITIPDMVRAQAMLLDRLGIETLLCVIGGSMGGMQVLQWTAAYPERVFSALPVACSTRHSAQNIAFHELGRQAVMADPDWHHGRYFERNTHPHRGLAVARMAGHITYLSDAALHRKFGRRMQDRELPTFSFDADFQVESYLRYQGSSFVERFDANSYLYLTRAMDYFDIAADHNGVLAQAFRGIKTRFCVVSFTSDWLFPTSESRALVHALNASSARVSFAEIETDRGHDAFLLDVPEFFDISRAFLESAGKARGLDSKAFSSEVDAGSREEDASKKT</sequence>
<dbReference type="SUPFAM" id="SSF53474">
    <property type="entry name" value="alpha/beta-Hydrolases"/>
    <property type="match status" value="1"/>
</dbReference>
<comment type="pathway">
    <text evidence="7">Amino-acid biosynthesis; L-methionine biosynthesis via de novo pathway; O-acetyl-L-homoserine from L-homoserine: step 1/1.</text>
</comment>
<dbReference type="UniPathway" id="UPA00051">
    <property type="reaction ID" value="UER00074"/>
</dbReference>
<dbReference type="Gene3D" id="3.40.50.1820">
    <property type="entry name" value="alpha/beta hydrolase"/>
    <property type="match status" value="1"/>
</dbReference>
<dbReference type="FunFam" id="1.10.1740.110:FF:000001">
    <property type="entry name" value="Homoserine O-acetyltransferase"/>
    <property type="match status" value="1"/>
</dbReference>
<evidence type="ECO:0000256" key="5">
    <source>
        <dbReference type="ARBA" id="ARBA00023167"/>
    </source>
</evidence>
<feature type="binding site" evidence="7">
    <location>
        <position position="369"/>
    </location>
    <ligand>
        <name>substrate</name>
    </ligand>
</feature>
<protein>
    <recommendedName>
        <fullName evidence="7">Homoserine O-acetyltransferase</fullName>
        <shortName evidence="7">HAT</shortName>
        <ecNumber evidence="7">2.3.1.31</ecNumber>
    </recommendedName>
    <alternativeName>
        <fullName evidence="7">Homoserine transacetylase</fullName>
        <shortName evidence="7">HTA</shortName>
    </alternativeName>
</protein>
<dbReference type="STRING" id="722472.SAMN05444321_3147"/>
<dbReference type="InterPro" id="IPR008220">
    <property type="entry name" value="HAT_MetX-like"/>
</dbReference>
<dbReference type="Pfam" id="PF00561">
    <property type="entry name" value="Abhydrolase_1"/>
    <property type="match status" value="1"/>
</dbReference>
<dbReference type="Gene3D" id="1.10.1740.110">
    <property type="match status" value="1"/>
</dbReference>
<evidence type="ECO:0000313" key="12">
    <source>
        <dbReference type="Proteomes" id="UP000051660"/>
    </source>
</evidence>
<feature type="active site" evidence="7 8">
    <location>
        <position position="368"/>
    </location>
</feature>
<dbReference type="HAMAP" id="MF_00296">
    <property type="entry name" value="MetX_acyltransf"/>
    <property type="match status" value="1"/>
</dbReference>
<feature type="binding site" evidence="7">
    <location>
        <position position="239"/>
    </location>
    <ligand>
        <name>substrate</name>
    </ligand>
</feature>
<dbReference type="PIRSF" id="PIRSF000443">
    <property type="entry name" value="Homoser_Ac_trans"/>
    <property type="match status" value="1"/>
</dbReference>
<keyword evidence="2 7" id="KW-0963">Cytoplasm</keyword>
<feature type="domain" description="AB hydrolase-1" evidence="10">
    <location>
        <begin position="65"/>
        <end position="373"/>
    </location>
</feature>
<dbReference type="GO" id="GO:0005737">
    <property type="term" value="C:cytoplasm"/>
    <property type="evidence" value="ECO:0007669"/>
    <property type="project" value="UniProtKB-SubCell"/>
</dbReference>
<feature type="region of interest" description="Disordered" evidence="9">
    <location>
        <begin position="1"/>
        <end position="24"/>
    </location>
</feature>
<keyword evidence="3 7" id="KW-0028">Amino-acid biosynthesis</keyword>
<comment type="catalytic activity">
    <reaction evidence="7">
        <text>L-homoserine + acetyl-CoA = O-acetyl-L-homoserine + CoA</text>
        <dbReference type="Rhea" id="RHEA:13701"/>
        <dbReference type="ChEBI" id="CHEBI:57287"/>
        <dbReference type="ChEBI" id="CHEBI:57288"/>
        <dbReference type="ChEBI" id="CHEBI:57476"/>
        <dbReference type="ChEBI" id="CHEBI:57716"/>
        <dbReference type="EC" id="2.3.1.31"/>
    </reaction>
</comment>
<name>A0A0R3MWM1_9BRAD</name>
<feature type="active site" description="Nucleophile" evidence="7 8">
    <location>
        <position position="169"/>
    </location>
</feature>
<evidence type="ECO:0000256" key="7">
    <source>
        <dbReference type="HAMAP-Rule" id="MF_00296"/>
    </source>
</evidence>
<feature type="active site" evidence="7 8">
    <location>
        <position position="335"/>
    </location>
</feature>
<comment type="subcellular location">
    <subcellularLocation>
        <location evidence="7">Cytoplasm</location>
    </subcellularLocation>
</comment>
<proteinExistence type="inferred from homology"/>
<evidence type="ECO:0000256" key="4">
    <source>
        <dbReference type="ARBA" id="ARBA00022679"/>
    </source>
</evidence>
<dbReference type="EC" id="2.3.1.31" evidence="7"/>
<organism evidence="11 12">
    <name type="scientific">Bradyrhizobium lablabi</name>
    <dbReference type="NCBI Taxonomy" id="722472"/>
    <lineage>
        <taxon>Bacteria</taxon>
        <taxon>Pseudomonadati</taxon>
        <taxon>Pseudomonadota</taxon>
        <taxon>Alphaproteobacteria</taxon>
        <taxon>Hyphomicrobiales</taxon>
        <taxon>Nitrobacteraceae</taxon>
        <taxon>Bradyrhizobium</taxon>
    </lineage>
</organism>
<feature type="region of interest" description="Disordered" evidence="9">
    <location>
        <begin position="395"/>
        <end position="417"/>
    </location>
</feature>
<comment type="caution">
    <text evidence="7">Lacks conserved residue(s) required for the propagation of feature annotation.</text>
</comment>
<dbReference type="GO" id="GO:0004414">
    <property type="term" value="F:homoserine O-acetyltransferase activity"/>
    <property type="evidence" value="ECO:0007669"/>
    <property type="project" value="UniProtKB-UniRule"/>
</dbReference>
<dbReference type="AlphaFoldDB" id="A0A0R3MWM1"/>
<keyword evidence="4 7" id="KW-0808">Transferase</keyword>
<comment type="subunit">
    <text evidence="1 7">Homodimer.</text>
</comment>
<evidence type="ECO:0000256" key="6">
    <source>
        <dbReference type="ARBA" id="ARBA00023315"/>
    </source>
</evidence>
<dbReference type="InterPro" id="IPR029058">
    <property type="entry name" value="AB_hydrolase_fold"/>
</dbReference>
<dbReference type="PANTHER" id="PTHR32268">
    <property type="entry name" value="HOMOSERINE O-ACETYLTRANSFERASE"/>
    <property type="match status" value="1"/>
</dbReference>
<accession>A0A0R3MWM1</accession>
<dbReference type="InterPro" id="IPR000073">
    <property type="entry name" value="AB_hydrolase_1"/>
</dbReference>
<evidence type="ECO:0000256" key="1">
    <source>
        <dbReference type="ARBA" id="ARBA00011738"/>
    </source>
</evidence>
<dbReference type="NCBIfam" id="NF001209">
    <property type="entry name" value="PRK00175.1"/>
    <property type="match status" value="1"/>
</dbReference>
<keyword evidence="5 7" id="KW-0486">Methionine biosynthesis</keyword>
<evidence type="ECO:0000256" key="9">
    <source>
        <dbReference type="SAM" id="MobiDB-lite"/>
    </source>
</evidence>
<evidence type="ECO:0000313" key="11">
    <source>
        <dbReference type="EMBL" id="KRR24106.1"/>
    </source>
</evidence>
<evidence type="ECO:0000259" key="10">
    <source>
        <dbReference type="Pfam" id="PF00561"/>
    </source>
</evidence>
<keyword evidence="6 7" id="KW-0012">Acyltransferase</keyword>
<evidence type="ECO:0000256" key="3">
    <source>
        <dbReference type="ARBA" id="ARBA00022605"/>
    </source>
</evidence>
<feature type="compositionally biased region" description="Basic and acidic residues" evidence="9">
    <location>
        <begin position="406"/>
        <end position="417"/>
    </location>
</feature>
<reference evidence="11 12" key="1">
    <citation type="submission" date="2014-03" db="EMBL/GenBank/DDBJ databases">
        <title>Bradyrhizobium valentinum sp. nov., isolated from effective nodules of Lupinus mariae-josephae, a lupine endemic of basic-lime soils in Eastern Spain.</title>
        <authorList>
            <person name="Duran D."/>
            <person name="Rey L."/>
            <person name="Navarro A."/>
            <person name="Busquets A."/>
            <person name="Imperial J."/>
            <person name="Ruiz-Argueso T."/>
        </authorList>
    </citation>
    <scope>NUCLEOTIDE SEQUENCE [LARGE SCALE GENOMIC DNA]</scope>
    <source>
        <strain evidence="11 12">CCBAU 23086</strain>
    </source>
</reference>
<dbReference type="NCBIfam" id="TIGR01392">
    <property type="entry name" value="homoserO_Ac_trn"/>
    <property type="match status" value="1"/>
</dbReference>
<evidence type="ECO:0000256" key="2">
    <source>
        <dbReference type="ARBA" id="ARBA00022490"/>
    </source>
</evidence>
<dbReference type="GO" id="GO:0009086">
    <property type="term" value="P:methionine biosynthetic process"/>
    <property type="evidence" value="ECO:0007669"/>
    <property type="project" value="UniProtKB-UniRule"/>
</dbReference>
<dbReference type="PANTHER" id="PTHR32268:SF11">
    <property type="entry name" value="HOMOSERINE O-ACETYLTRANSFERASE"/>
    <property type="match status" value="1"/>
</dbReference>
<dbReference type="Proteomes" id="UP000051660">
    <property type="component" value="Unassembled WGS sequence"/>
</dbReference>
<dbReference type="OrthoDB" id="9800754at2"/>
<dbReference type="RefSeq" id="WP_057858733.1">
    <property type="nucleotide sequence ID" value="NZ_LLYB01000065.1"/>
</dbReference>
<feature type="compositionally biased region" description="Basic and acidic residues" evidence="9">
    <location>
        <begin position="13"/>
        <end position="23"/>
    </location>
</feature>
<dbReference type="GO" id="GO:0009092">
    <property type="term" value="P:homoserine metabolic process"/>
    <property type="evidence" value="ECO:0007669"/>
    <property type="project" value="TreeGrafter"/>
</dbReference>
<dbReference type="EMBL" id="LLYB01000065">
    <property type="protein sequence ID" value="KRR24106.1"/>
    <property type="molecule type" value="Genomic_DNA"/>
</dbReference>
<feature type="compositionally biased region" description="Polar residues" evidence="9">
    <location>
        <begin position="1"/>
        <end position="12"/>
    </location>
</feature>
<comment type="caution">
    <text evidence="11">The sequence shown here is derived from an EMBL/GenBank/DDBJ whole genome shotgun (WGS) entry which is preliminary data.</text>
</comment>
<gene>
    <name evidence="11" type="primary">metX</name>
    <name evidence="7" type="synonym">metXA</name>
    <name evidence="11" type="ORF">CQ14_15325</name>
</gene>
<comment type="function">
    <text evidence="7">Transfers an acetyl group from acetyl-CoA to L-homoserine, forming acetyl-L-homoserine.</text>
</comment>
<evidence type="ECO:0000256" key="8">
    <source>
        <dbReference type="PIRSR" id="PIRSR000443-1"/>
    </source>
</evidence>